<keyword evidence="2" id="KW-1185">Reference proteome</keyword>
<protein>
    <submittedName>
        <fullName evidence="1">Uncharacterized protein</fullName>
    </submittedName>
</protein>
<evidence type="ECO:0000313" key="1">
    <source>
        <dbReference type="EMBL" id="MBA0619223.1"/>
    </source>
</evidence>
<dbReference type="EMBL" id="JABFAC010000007">
    <property type="protein sequence ID" value="MBA0619223.1"/>
    <property type="molecule type" value="Genomic_DNA"/>
</dbReference>
<dbReference type="Proteomes" id="UP000593561">
    <property type="component" value="Unassembled WGS sequence"/>
</dbReference>
<gene>
    <name evidence="1" type="ORF">Godav_028437</name>
</gene>
<evidence type="ECO:0000313" key="2">
    <source>
        <dbReference type="Proteomes" id="UP000593561"/>
    </source>
</evidence>
<organism evidence="1 2">
    <name type="scientific">Gossypium davidsonii</name>
    <name type="common">Davidson's cotton</name>
    <name type="synonym">Gossypium klotzschianum subsp. davidsonii</name>
    <dbReference type="NCBI Taxonomy" id="34287"/>
    <lineage>
        <taxon>Eukaryota</taxon>
        <taxon>Viridiplantae</taxon>
        <taxon>Streptophyta</taxon>
        <taxon>Embryophyta</taxon>
        <taxon>Tracheophyta</taxon>
        <taxon>Spermatophyta</taxon>
        <taxon>Magnoliopsida</taxon>
        <taxon>eudicotyledons</taxon>
        <taxon>Gunneridae</taxon>
        <taxon>Pentapetalae</taxon>
        <taxon>rosids</taxon>
        <taxon>malvids</taxon>
        <taxon>Malvales</taxon>
        <taxon>Malvaceae</taxon>
        <taxon>Malvoideae</taxon>
        <taxon>Gossypium</taxon>
    </lineage>
</organism>
<accession>A0A7J8S031</accession>
<sequence length="72" mass="8533">MKWKLNDSLFIKLGSIVVFYWCENKSYRPWSLQATFTDIKRDIKKVGNVDFSMAEKNKKRNGIFLGDCMYKS</sequence>
<name>A0A7J8S031_GOSDV</name>
<proteinExistence type="predicted"/>
<comment type="caution">
    <text evidence="1">The sequence shown here is derived from an EMBL/GenBank/DDBJ whole genome shotgun (WGS) entry which is preliminary data.</text>
</comment>
<reference evidence="1 2" key="1">
    <citation type="journal article" date="2019" name="Genome Biol. Evol.">
        <title>Insights into the evolution of the New World diploid cottons (Gossypium, subgenus Houzingenia) based on genome sequencing.</title>
        <authorList>
            <person name="Grover C.E."/>
            <person name="Arick M.A. 2nd"/>
            <person name="Thrash A."/>
            <person name="Conover J.L."/>
            <person name="Sanders W.S."/>
            <person name="Peterson D.G."/>
            <person name="Frelichowski J.E."/>
            <person name="Scheffler J.A."/>
            <person name="Scheffler B.E."/>
            <person name="Wendel J.F."/>
        </authorList>
    </citation>
    <scope>NUCLEOTIDE SEQUENCE [LARGE SCALE GENOMIC DNA]</scope>
    <source>
        <strain evidence="1">27</strain>
        <tissue evidence="1">Leaf</tissue>
    </source>
</reference>
<dbReference type="AlphaFoldDB" id="A0A7J8S031"/>